<keyword evidence="4" id="KW-1185">Reference proteome</keyword>
<dbReference type="AlphaFoldDB" id="A0A8J2I9E6"/>
<feature type="domain" description="Myb-like DNA-binding" evidence="2">
    <location>
        <begin position="5"/>
        <end position="52"/>
    </location>
</feature>
<dbReference type="Pfam" id="PF22980">
    <property type="entry name" value="Myb_DNA-bind_8"/>
    <property type="match status" value="2"/>
</dbReference>
<feature type="compositionally biased region" description="Polar residues" evidence="1">
    <location>
        <begin position="137"/>
        <end position="154"/>
    </location>
</feature>
<feature type="domain" description="Myb-like DNA-binding" evidence="2">
    <location>
        <begin position="60"/>
        <end position="105"/>
    </location>
</feature>
<feature type="compositionally biased region" description="Basic residues" evidence="1">
    <location>
        <begin position="155"/>
        <end position="166"/>
    </location>
</feature>
<dbReference type="RefSeq" id="XP_043169868.1">
    <property type="nucleotide sequence ID" value="XM_043313933.1"/>
</dbReference>
<evidence type="ECO:0000313" key="4">
    <source>
        <dbReference type="Proteomes" id="UP000676310"/>
    </source>
</evidence>
<organism evidence="3 4">
    <name type="scientific">Alternaria atra</name>
    <dbReference type="NCBI Taxonomy" id="119953"/>
    <lineage>
        <taxon>Eukaryota</taxon>
        <taxon>Fungi</taxon>
        <taxon>Dikarya</taxon>
        <taxon>Ascomycota</taxon>
        <taxon>Pezizomycotina</taxon>
        <taxon>Dothideomycetes</taxon>
        <taxon>Pleosporomycetidae</taxon>
        <taxon>Pleosporales</taxon>
        <taxon>Pleosporineae</taxon>
        <taxon>Pleosporaceae</taxon>
        <taxon>Alternaria</taxon>
        <taxon>Alternaria sect. Ulocladioides</taxon>
    </lineage>
</organism>
<evidence type="ECO:0000259" key="2">
    <source>
        <dbReference type="Pfam" id="PF22980"/>
    </source>
</evidence>
<dbReference type="Proteomes" id="UP000676310">
    <property type="component" value="Unassembled WGS sequence"/>
</dbReference>
<feature type="compositionally biased region" description="Basic and acidic residues" evidence="1">
    <location>
        <begin position="167"/>
        <end position="179"/>
    </location>
</feature>
<accession>A0A8J2I9E6</accession>
<feature type="region of interest" description="Disordered" evidence="1">
    <location>
        <begin position="105"/>
        <end position="201"/>
    </location>
</feature>
<proteinExistence type="predicted"/>
<dbReference type="InterPro" id="IPR054505">
    <property type="entry name" value="Myb_DNA-bind_8"/>
</dbReference>
<sequence length="267" mass="29660">MPSEAENINYLYLVLTNDGTPVIDWNAVSAALDLKKGAVTKRWSRLKQAMEKNEVPGGTTYQFLWLCAKHHTRTQPPNWNEIAAEANTTSGAASKRYSRMKKVFEENDTAPGTISPVDNSPAKAKTTPKSTFKKSRTSATSSGSDVDDTQITPSTKRKRASPKKKVAPTEDEAKFKPDPENEDDQEELLEPKPKRTKVGKNNIKVTPKLKLKGIVKKEDTNEDGEDSFFDAQEDLTCTEEAGEIDHDSYAVHDPEPSDSLEFCHGFI</sequence>
<name>A0A8J2I9E6_9PLEO</name>
<evidence type="ECO:0000313" key="3">
    <source>
        <dbReference type="EMBL" id="CAG5162895.1"/>
    </source>
</evidence>
<gene>
    <name evidence="3" type="ORF">ALTATR162_LOCUS6312</name>
</gene>
<evidence type="ECO:0000256" key="1">
    <source>
        <dbReference type="SAM" id="MobiDB-lite"/>
    </source>
</evidence>
<dbReference type="OrthoDB" id="3944408at2759"/>
<comment type="caution">
    <text evidence="3">The sequence shown here is derived from an EMBL/GenBank/DDBJ whole genome shotgun (WGS) entry which is preliminary data.</text>
</comment>
<dbReference type="GeneID" id="67018188"/>
<protein>
    <recommendedName>
        <fullName evidence="2">Myb-like DNA-binding domain-containing protein</fullName>
    </recommendedName>
</protein>
<dbReference type="EMBL" id="CAJRGZ010000019">
    <property type="protein sequence ID" value="CAG5162895.1"/>
    <property type="molecule type" value="Genomic_DNA"/>
</dbReference>
<reference evidence="3" key="1">
    <citation type="submission" date="2021-05" db="EMBL/GenBank/DDBJ databases">
        <authorList>
            <person name="Stam R."/>
        </authorList>
    </citation>
    <scope>NUCLEOTIDE SEQUENCE</scope>
    <source>
        <strain evidence="3">CS162</strain>
    </source>
</reference>